<evidence type="ECO:0000313" key="3">
    <source>
        <dbReference type="EMBL" id="CAK9200790.1"/>
    </source>
</evidence>
<name>A0ABP0TNV8_9BRYO</name>
<dbReference type="EMBL" id="OZ019905">
    <property type="protein sequence ID" value="CAK9200790.1"/>
    <property type="molecule type" value="Genomic_DNA"/>
</dbReference>
<dbReference type="PROSITE" id="PS50076">
    <property type="entry name" value="DNAJ_2"/>
    <property type="match status" value="1"/>
</dbReference>
<keyword evidence="4" id="KW-1185">Reference proteome</keyword>
<dbReference type="InterPro" id="IPR001623">
    <property type="entry name" value="DnaJ_domain"/>
</dbReference>
<dbReference type="PRINTS" id="PR00625">
    <property type="entry name" value="JDOMAIN"/>
</dbReference>
<dbReference type="CDD" id="cd06257">
    <property type="entry name" value="DnaJ"/>
    <property type="match status" value="1"/>
</dbReference>
<organism evidence="3 4">
    <name type="scientific">Sphagnum troendelagicum</name>
    <dbReference type="NCBI Taxonomy" id="128251"/>
    <lineage>
        <taxon>Eukaryota</taxon>
        <taxon>Viridiplantae</taxon>
        <taxon>Streptophyta</taxon>
        <taxon>Embryophyta</taxon>
        <taxon>Bryophyta</taxon>
        <taxon>Sphagnophytina</taxon>
        <taxon>Sphagnopsida</taxon>
        <taxon>Sphagnales</taxon>
        <taxon>Sphagnaceae</taxon>
        <taxon>Sphagnum</taxon>
    </lineage>
</organism>
<feature type="compositionally biased region" description="Low complexity" evidence="1">
    <location>
        <begin position="53"/>
        <end position="66"/>
    </location>
</feature>
<evidence type="ECO:0000259" key="2">
    <source>
        <dbReference type="PROSITE" id="PS50076"/>
    </source>
</evidence>
<evidence type="ECO:0000256" key="1">
    <source>
        <dbReference type="SAM" id="MobiDB-lite"/>
    </source>
</evidence>
<gene>
    <name evidence="3" type="ORF">CSSPTR1EN2_LOCUS5583</name>
</gene>
<sequence>MDSLLMAGGACTFGARLCPCFVSLRLPVCSSRRLPHYELVIRCASVGGKKKNSSSSSNKRSQTSSGSGFGTKIAAKPSWDAGVLLRRSEQSYSHLFAEHSKEGEVREFVICVRQNDNKSSAVLDDWLPVAELALVSEIDASVALPAVLHVLCREVAECAAKGAMSLRNIPRNCLEYAYEPAEGFYEFVLGISQLPPQDNNECPYSVLGLPQGAPVSQVRTAYRTLAAKHHPDKHVATNVNNAELEFKRVTRAYDQIKRTGLAKDGTIASYSSLGGTARNGLSNPISINSTNLQDELPKGVQAAVRQLDSEIITRFLARSCARSGAAAVV</sequence>
<dbReference type="PANTHER" id="PTHR24074">
    <property type="entry name" value="CO-CHAPERONE PROTEIN DJLA"/>
    <property type="match status" value="1"/>
</dbReference>
<accession>A0ABP0TNV8</accession>
<dbReference type="Pfam" id="PF00226">
    <property type="entry name" value="DnaJ"/>
    <property type="match status" value="1"/>
</dbReference>
<dbReference type="SUPFAM" id="SSF46565">
    <property type="entry name" value="Chaperone J-domain"/>
    <property type="match status" value="1"/>
</dbReference>
<reference evidence="3" key="1">
    <citation type="submission" date="2024-02" db="EMBL/GenBank/DDBJ databases">
        <authorList>
            <consortium name="ELIXIR-Norway"/>
            <consortium name="Elixir Norway"/>
        </authorList>
    </citation>
    <scope>NUCLEOTIDE SEQUENCE</scope>
</reference>
<dbReference type="SMART" id="SM00271">
    <property type="entry name" value="DnaJ"/>
    <property type="match status" value="1"/>
</dbReference>
<evidence type="ECO:0000313" key="4">
    <source>
        <dbReference type="Proteomes" id="UP001497512"/>
    </source>
</evidence>
<feature type="domain" description="J" evidence="2">
    <location>
        <begin position="202"/>
        <end position="274"/>
    </location>
</feature>
<feature type="region of interest" description="Disordered" evidence="1">
    <location>
        <begin position="48"/>
        <end position="69"/>
    </location>
</feature>
<dbReference type="InterPro" id="IPR036869">
    <property type="entry name" value="J_dom_sf"/>
</dbReference>
<protein>
    <recommendedName>
        <fullName evidence="2">J domain-containing protein</fullName>
    </recommendedName>
</protein>
<proteinExistence type="predicted"/>
<dbReference type="Gene3D" id="1.10.287.110">
    <property type="entry name" value="DnaJ domain"/>
    <property type="match status" value="1"/>
</dbReference>
<dbReference type="InterPro" id="IPR050817">
    <property type="entry name" value="DjlA_DnaK_co-chaperone"/>
</dbReference>
<dbReference type="Proteomes" id="UP001497512">
    <property type="component" value="Chromosome 13"/>
</dbReference>